<name>A0A8H6YT24_9AGAR</name>
<evidence type="ECO:0000259" key="3">
    <source>
        <dbReference type="Pfam" id="PF20152"/>
    </source>
</evidence>
<evidence type="ECO:0000313" key="4">
    <source>
        <dbReference type="EMBL" id="KAF7366678.1"/>
    </source>
</evidence>
<feature type="domain" description="DUF6534" evidence="3">
    <location>
        <begin position="182"/>
        <end position="267"/>
    </location>
</feature>
<evidence type="ECO:0000256" key="2">
    <source>
        <dbReference type="SAM" id="Phobius"/>
    </source>
</evidence>
<dbReference type="AlphaFoldDB" id="A0A8H6YT24"/>
<dbReference type="PANTHER" id="PTHR40465:SF1">
    <property type="entry name" value="DUF6534 DOMAIN-CONTAINING PROTEIN"/>
    <property type="match status" value="1"/>
</dbReference>
<dbReference type="PANTHER" id="PTHR40465">
    <property type="entry name" value="CHROMOSOME 1, WHOLE GENOME SHOTGUN SEQUENCE"/>
    <property type="match status" value="1"/>
</dbReference>
<dbReference type="EMBL" id="JACAZH010000006">
    <property type="protein sequence ID" value="KAF7366678.1"/>
    <property type="molecule type" value="Genomic_DNA"/>
</dbReference>
<dbReference type="Pfam" id="PF20152">
    <property type="entry name" value="DUF6534"/>
    <property type="match status" value="1"/>
</dbReference>
<evidence type="ECO:0000256" key="1">
    <source>
        <dbReference type="SAM" id="MobiDB-lite"/>
    </source>
</evidence>
<feature type="transmembrane region" description="Helical" evidence="2">
    <location>
        <begin position="65"/>
        <end position="86"/>
    </location>
</feature>
<protein>
    <recommendedName>
        <fullName evidence="3">DUF6534 domain-containing protein</fullName>
    </recommendedName>
</protein>
<keyword evidence="5" id="KW-1185">Reference proteome</keyword>
<evidence type="ECO:0000313" key="5">
    <source>
        <dbReference type="Proteomes" id="UP000623467"/>
    </source>
</evidence>
<organism evidence="4 5">
    <name type="scientific">Mycena sanguinolenta</name>
    <dbReference type="NCBI Taxonomy" id="230812"/>
    <lineage>
        <taxon>Eukaryota</taxon>
        <taxon>Fungi</taxon>
        <taxon>Dikarya</taxon>
        <taxon>Basidiomycota</taxon>
        <taxon>Agaricomycotina</taxon>
        <taxon>Agaricomycetes</taxon>
        <taxon>Agaricomycetidae</taxon>
        <taxon>Agaricales</taxon>
        <taxon>Marasmiineae</taxon>
        <taxon>Mycenaceae</taxon>
        <taxon>Mycena</taxon>
    </lineage>
</organism>
<dbReference type="Proteomes" id="UP000623467">
    <property type="component" value="Unassembled WGS sequence"/>
</dbReference>
<gene>
    <name evidence="4" type="ORF">MSAN_00925800</name>
</gene>
<keyword evidence="2" id="KW-0472">Membrane</keyword>
<feature type="region of interest" description="Disordered" evidence="1">
    <location>
        <begin position="327"/>
        <end position="352"/>
    </location>
</feature>
<keyword evidence="2" id="KW-1133">Transmembrane helix</keyword>
<dbReference type="OrthoDB" id="3265526at2759"/>
<feature type="transmembrane region" description="Helical" evidence="2">
    <location>
        <begin position="175"/>
        <end position="197"/>
    </location>
</feature>
<proteinExistence type="predicted"/>
<accession>A0A8H6YT24</accession>
<feature type="transmembrane region" description="Helical" evidence="2">
    <location>
        <begin position="218"/>
        <end position="239"/>
    </location>
</feature>
<reference evidence="4" key="1">
    <citation type="submission" date="2020-05" db="EMBL/GenBank/DDBJ databases">
        <title>Mycena genomes resolve the evolution of fungal bioluminescence.</title>
        <authorList>
            <person name="Tsai I.J."/>
        </authorList>
    </citation>
    <scope>NUCLEOTIDE SEQUENCE</scope>
    <source>
        <strain evidence="4">160909Yilan</strain>
    </source>
</reference>
<sequence>MGSPPTPRRCMSRYRSRKPDSLTLCSRLGPYYFGVILNTFLYGILVIQALYYYQNYKNDKIWLRVFVMYLFLVESLNTALCVAMIYQPLVQQYNTDLPVSRFPTLLPSQPFLEAAIFVPVHFFYAWRILVIMGNFLAPILICTASLTSLIGAAWTSIIVSEVGGYASKPKIDHTALVWSCSAAAADIIITTSLIWSLQLKKTGVRRTDDLINRIVRNSIQTGGLTVTFTVLDVALFVALPNSTLSFVFDFAIPKLYSNSLISTFNGRLPVRSEAVNLGSTGPVNANNMLFLETHQHDGASTSIVFNHSCYPEDGDILALRTIQEEDSNSSTAVDGLSDVSGVKDAPREPITP</sequence>
<comment type="caution">
    <text evidence="4">The sequence shown here is derived from an EMBL/GenBank/DDBJ whole genome shotgun (WGS) entry which is preliminary data.</text>
</comment>
<feature type="transmembrane region" description="Helical" evidence="2">
    <location>
        <begin position="106"/>
        <end position="126"/>
    </location>
</feature>
<feature type="transmembrane region" description="Helical" evidence="2">
    <location>
        <begin position="135"/>
        <end position="155"/>
    </location>
</feature>
<dbReference type="InterPro" id="IPR045339">
    <property type="entry name" value="DUF6534"/>
</dbReference>
<keyword evidence="2" id="KW-0812">Transmembrane</keyword>
<feature type="transmembrane region" description="Helical" evidence="2">
    <location>
        <begin position="31"/>
        <end position="53"/>
    </location>
</feature>